<dbReference type="RefSeq" id="WP_233439527.1">
    <property type="nucleotide sequence ID" value="NZ_QGHB01000004.1"/>
</dbReference>
<keyword evidence="2" id="KW-0723">Serine/threonine-protein kinase</keyword>
<dbReference type="CDD" id="cd06170">
    <property type="entry name" value="LuxR_C_like"/>
    <property type="match status" value="1"/>
</dbReference>
<sequence>MILPSRRAARGNLPADVSSFVGRGQEISAARDLLTRTRLLTLTGAGGVGKTRLALRVATEVRRAFRDGVWLVELETLREPELVPHAVAAAFGLEDNTVGFGWAPRSHPDVVLDHLRDKQALLVLDSCEHLAVACAGLIASLLACAPGLRIITTSRQPLGVAGEHLLTVPPLSLPDRDRTPPPDELCRYEAITLLTERARAVHPAFAVTPENAAAVLQLCRQLDGIPLAIELAAVRLRALSVLQVLERLDDRFQMLTGRHQTLCAAIDGSHELCSPRERLLWARASVFAGGFDLRAAEEVCGGAGIEPAEVVDLATGLVDKSILTRCEEQRGQEPRYRMLDVLRRYGLEKLRAAGEDHAMTVRHRDWFLRLAEEAAAGWFGPDERAWMDRLRSEHDNARAALEFCLSDPGSLEAGLRIGGALWCYWVPGGLLVEGQQWLDRLVAAATEPSRALGVVLWVSGWAASHAGDLVAAEARAEQCRQLAAQLGDARLEAYGLQVAGLGALLKGNLEQSHELCARSWERHVALGELTSPALKVLTKLSLVASMTGDVDRAVAYAEECVDLSRRHDARWVYSWGLVLLGLALWRRGDAEQAIGPLRESIRVKLELNDLFGLGMGGEYLAWALTTTGRHREAARLFGVLEQLWPTVGMPLMGLAQLVEFHEQSVATARAALGGTAYAEAAGHTASHPLQALENLPCGDTAPRPSRQDEKSWAPLTRREQEVAALVAKGLSNKEIAARLVISQRTAEGHVERVLVKLGMTSRTRLAAWVHQRR</sequence>
<dbReference type="InterPro" id="IPR016032">
    <property type="entry name" value="Sig_transdc_resp-reg_C-effctor"/>
</dbReference>
<dbReference type="GO" id="GO:0003677">
    <property type="term" value="F:DNA binding"/>
    <property type="evidence" value="ECO:0007669"/>
    <property type="project" value="InterPro"/>
</dbReference>
<dbReference type="SUPFAM" id="SSF48452">
    <property type="entry name" value="TPR-like"/>
    <property type="match status" value="1"/>
</dbReference>
<dbReference type="InterPro" id="IPR011990">
    <property type="entry name" value="TPR-like_helical_dom_sf"/>
</dbReference>
<dbReference type="Gene3D" id="1.25.40.10">
    <property type="entry name" value="Tetratricopeptide repeat domain"/>
    <property type="match status" value="1"/>
</dbReference>
<feature type="domain" description="HTH luxR-type" evidence="1">
    <location>
        <begin position="708"/>
        <end position="773"/>
    </location>
</feature>
<comment type="caution">
    <text evidence="2">The sequence shown here is derived from an EMBL/GenBank/DDBJ whole genome shotgun (WGS) entry which is preliminary data.</text>
</comment>
<dbReference type="Gene3D" id="1.10.10.10">
    <property type="entry name" value="Winged helix-like DNA-binding domain superfamily/Winged helix DNA-binding domain"/>
    <property type="match status" value="1"/>
</dbReference>
<dbReference type="PRINTS" id="PR00038">
    <property type="entry name" value="HTHLUXR"/>
</dbReference>
<dbReference type="PRINTS" id="PR00364">
    <property type="entry name" value="DISEASERSIST"/>
</dbReference>
<name>A0A316I2B6_9PSEU</name>
<dbReference type="PANTHER" id="PTHR47691:SF3">
    <property type="entry name" value="HTH-TYPE TRANSCRIPTIONAL REGULATOR RV0890C-RELATED"/>
    <property type="match status" value="1"/>
</dbReference>
<dbReference type="GO" id="GO:0004674">
    <property type="term" value="F:protein serine/threonine kinase activity"/>
    <property type="evidence" value="ECO:0007669"/>
    <property type="project" value="UniProtKB-KW"/>
</dbReference>
<dbReference type="Gene3D" id="3.40.50.300">
    <property type="entry name" value="P-loop containing nucleotide triphosphate hydrolases"/>
    <property type="match status" value="1"/>
</dbReference>
<keyword evidence="2" id="KW-0808">Transferase</keyword>
<dbReference type="Proteomes" id="UP000246005">
    <property type="component" value="Unassembled WGS sequence"/>
</dbReference>
<organism evidence="2 3">
    <name type="scientific">Lentzea atacamensis</name>
    <dbReference type="NCBI Taxonomy" id="531938"/>
    <lineage>
        <taxon>Bacteria</taxon>
        <taxon>Bacillati</taxon>
        <taxon>Actinomycetota</taxon>
        <taxon>Actinomycetes</taxon>
        <taxon>Pseudonocardiales</taxon>
        <taxon>Pseudonocardiaceae</taxon>
        <taxon>Lentzea</taxon>
    </lineage>
</organism>
<dbReference type="SUPFAM" id="SSF46894">
    <property type="entry name" value="C-terminal effector domain of the bipartite response regulators"/>
    <property type="match status" value="1"/>
</dbReference>
<keyword evidence="2" id="KW-0418">Kinase</keyword>
<dbReference type="SMART" id="SM00421">
    <property type="entry name" value="HTH_LUXR"/>
    <property type="match status" value="1"/>
</dbReference>
<evidence type="ECO:0000313" key="3">
    <source>
        <dbReference type="Proteomes" id="UP000246005"/>
    </source>
</evidence>
<dbReference type="InterPro" id="IPR027417">
    <property type="entry name" value="P-loop_NTPase"/>
</dbReference>
<dbReference type="InterPro" id="IPR011717">
    <property type="entry name" value="TPR-4"/>
</dbReference>
<dbReference type="AlphaFoldDB" id="A0A316I2B6"/>
<protein>
    <submittedName>
        <fullName evidence="2">Non-specific serine/threonine protein kinase</fullName>
    </submittedName>
</protein>
<gene>
    <name evidence="2" type="ORF">C8D88_104344</name>
</gene>
<dbReference type="PROSITE" id="PS50043">
    <property type="entry name" value="HTH_LUXR_2"/>
    <property type="match status" value="1"/>
</dbReference>
<accession>A0A316I2B6</accession>
<reference evidence="2 3" key="1">
    <citation type="submission" date="2018-05" db="EMBL/GenBank/DDBJ databases">
        <title>Genomic Encyclopedia of Type Strains, Phase IV (KMG-IV): sequencing the most valuable type-strain genomes for metagenomic binning, comparative biology and taxonomic classification.</title>
        <authorList>
            <person name="Goeker M."/>
        </authorList>
    </citation>
    <scope>NUCLEOTIDE SEQUENCE [LARGE SCALE GENOMIC DNA]</scope>
    <source>
        <strain evidence="2 3">DSM 45480</strain>
    </source>
</reference>
<evidence type="ECO:0000313" key="2">
    <source>
        <dbReference type="EMBL" id="PWK87183.1"/>
    </source>
</evidence>
<proteinExistence type="predicted"/>
<evidence type="ECO:0000259" key="1">
    <source>
        <dbReference type="PROSITE" id="PS50043"/>
    </source>
</evidence>
<dbReference type="SUPFAM" id="SSF52540">
    <property type="entry name" value="P-loop containing nucleoside triphosphate hydrolases"/>
    <property type="match status" value="1"/>
</dbReference>
<dbReference type="Pfam" id="PF07721">
    <property type="entry name" value="TPR_4"/>
    <property type="match status" value="1"/>
</dbReference>
<dbReference type="PANTHER" id="PTHR47691">
    <property type="entry name" value="REGULATOR-RELATED"/>
    <property type="match status" value="1"/>
</dbReference>
<dbReference type="Pfam" id="PF00196">
    <property type="entry name" value="GerE"/>
    <property type="match status" value="1"/>
</dbReference>
<dbReference type="GO" id="GO:0006355">
    <property type="term" value="P:regulation of DNA-templated transcription"/>
    <property type="evidence" value="ECO:0007669"/>
    <property type="project" value="InterPro"/>
</dbReference>
<dbReference type="EMBL" id="QGHB01000004">
    <property type="protein sequence ID" value="PWK87183.1"/>
    <property type="molecule type" value="Genomic_DNA"/>
</dbReference>
<dbReference type="InterPro" id="IPR036388">
    <property type="entry name" value="WH-like_DNA-bd_sf"/>
</dbReference>
<dbReference type="GO" id="GO:0042802">
    <property type="term" value="F:identical protein binding"/>
    <property type="evidence" value="ECO:0007669"/>
    <property type="project" value="InterPro"/>
</dbReference>
<dbReference type="InterPro" id="IPR000792">
    <property type="entry name" value="Tscrpt_reg_LuxR_C"/>
</dbReference>